<feature type="transmembrane region" description="Helical" evidence="6">
    <location>
        <begin position="32"/>
        <end position="52"/>
    </location>
</feature>
<keyword evidence="9" id="KW-1185">Reference proteome</keyword>
<proteinExistence type="inferred from homology"/>
<dbReference type="GO" id="GO:0005886">
    <property type="term" value="C:plasma membrane"/>
    <property type="evidence" value="ECO:0007669"/>
    <property type="project" value="UniProtKB-SubCell"/>
</dbReference>
<evidence type="ECO:0000256" key="4">
    <source>
        <dbReference type="ARBA" id="ARBA00022989"/>
    </source>
</evidence>
<feature type="domain" description="ABC transmembrane type-1" evidence="7">
    <location>
        <begin position="28"/>
        <end position="207"/>
    </location>
</feature>
<dbReference type="GO" id="GO:0055085">
    <property type="term" value="P:transmembrane transport"/>
    <property type="evidence" value="ECO:0007669"/>
    <property type="project" value="InterPro"/>
</dbReference>
<comment type="subcellular location">
    <subcellularLocation>
        <location evidence="6">Cell membrane</location>
        <topology evidence="6">Multi-pass membrane protein</topology>
    </subcellularLocation>
    <subcellularLocation>
        <location evidence="1">Membrane</location>
        <topology evidence="1">Multi-pass membrane protein</topology>
    </subcellularLocation>
</comment>
<evidence type="ECO:0000313" key="9">
    <source>
        <dbReference type="Proteomes" id="UP000567922"/>
    </source>
</evidence>
<keyword evidence="4 6" id="KW-1133">Transmembrane helix</keyword>
<dbReference type="PROSITE" id="PS50928">
    <property type="entry name" value="ABC_TM1"/>
    <property type="match status" value="1"/>
</dbReference>
<dbReference type="RefSeq" id="WP_064438937.1">
    <property type="nucleotide sequence ID" value="NZ_BDDI01000002.1"/>
</dbReference>
<keyword evidence="5 6" id="KW-0472">Membrane</keyword>
<evidence type="ECO:0000256" key="1">
    <source>
        <dbReference type="ARBA" id="ARBA00004141"/>
    </source>
</evidence>
<evidence type="ECO:0000256" key="3">
    <source>
        <dbReference type="ARBA" id="ARBA00022692"/>
    </source>
</evidence>
<evidence type="ECO:0000256" key="6">
    <source>
        <dbReference type="RuleBase" id="RU363032"/>
    </source>
</evidence>
<dbReference type="CDD" id="cd06261">
    <property type="entry name" value="TM_PBP2"/>
    <property type="match status" value="1"/>
</dbReference>
<dbReference type="Proteomes" id="UP000567922">
    <property type="component" value="Unassembled WGS sequence"/>
</dbReference>
<accession>A0A839RK41</accession>
<evidence type="ECO:0000256" key="5">
    <source>
        <dbReference type="ARBA" id="ARBA00023136"/>
    </source>
</evidence>
<evidence type="ECO:0000256" key="2">
    <source>
        <dbReference type="ARBA" id="ARBA00022448"/>
    </source>
</evidence>
<dbReference type="InterPro" id="IPR000515">
    <property type="entry name" value="MetI-like"/>
</dbReference>
<dbReference type="SUPFAM" id="SSF161098">
    <property type="entry name" value="MetI-like"/>
    <property type="match status" value="1"/>
</dbReference>
<dbReference type="Pfam" id="PF00528">
    <property type="entry name" value="BPD_transp_1"/>
    <property type="match status" value="1"/>
</dbReference>
<dbReference type="OrthoDB" id="5244012at2"/>
<dbReference type="GO" id="GO:0031460">
    <property type="term" value="P:glycine betaine transport"/>
    <property type="evidence" value="ECO:0007669"/>
    <property type="project" value="TreeGrafter"/>
</dbReference>
<feature type="transmembrane region" description="Helical" evidence="6">
    <location>
        <begin position="154"/>
        <end position="174"/>
    </location>
</feature>
<name>A0A839RK41_9ACTN</name>
<sequence>MTTLWFYLTDFLSNPESWRGTDGIPNRMMEHALYTVLALVISIVLAFPVGLWTGHSGRGGAALTALANSARALPTYGVLVLLVVLMGIGLVPVLIPLVALAIPPILLNTHEGIRAVNPQLTDAARGMGMTGSQVLLRAELPVALPFILVGMRTAAVQIVATATIAAAVSFGGVGRLIVDGLARRDFTLVVGGGVLAAVAALIVLAFFAALRRFLVSPGLRAHAKGGH</sequence>
<dbReference type="EMBL" id="JACHWS010000001">
    <property type="protein sequence ID" value="MBB3037212.1"/>
    <property type="molecule type" value="Genomic_DNA"/>
</dbReference>
<dbReference type="AlphaFoldDB" id="A0A839RK41"/>
<dbReference type="InterPro" id="IPR035906">
    <property type="entry name" value="MetI-like_sf"/>
</dbReference>
<organism evidence="8 9">
    <name type="scientific">Hoyosella altamirensis</name>
    <dbReference type="NCBI Taxonomy" id="616997"/>
    <lineage>
        <taxon>Bacteria</taxon>
        <taxon>Bacillati</taxon>
        <taxon>Actinomycetota</taxon>
        <taxon>Actinomycetes</taxon>
        <taxon>Mycobacteriales</taxon>
        <taxon>Hoyosellaceae</taxon>
        <taxon>Hoyosella</taxon>
    </lineage>
</organism>
<dbReference type="InterPro" id="IPR051204">
    <property type="entry name" value="ABC_transp_perm/SBD"/>
</dbReference>
<dbReference type="PANTHER" id="PTHR30177:SF33">
    <property type="entry name" value="POSSIBLE OSMOPROTECTANT (GLYCINE BETAINE_CARNITINE_CHOLINE_L-PROLINE) TRANSPORT INTEGRAL MEMBRANE PROTEIN ABC TRANSPORTER PROZ"/>
    <property type="match status" value="1"/>
</dbReference>
<feature type="transmembrane region" description="Helical" evidence="6">
    <location>
        <begin position="73"/>
        <end position="102"/>
    </location>
</feature>
<feature type="transmembrane region" description="Helical" evidence="6">
    <location>
        <begin position="186"/>
        <end position="210"/>
    </location>
</feature>
<evidence type="ECO:0000259" key="7">
    <source>
        <dbReference type="PROSITE" id="PS50928"/>
    </source>
</evidence>
<comment type="caution">
    <text evidence="8">The sequence shown here is derived from an EMBL/GenBank/DDBJ whole genome shotgun (WGS) entry which is preliminary data.</text>
</comment>
<gene>
    <name evidence="8" type="ORF">FHU29_001646</name>
</gene>
<keyword evidence="2 6" id="KW-0813">Transport</keyword>
<protein>
    <submittedName>
        <fullName evidence="8">Osmoprotectant transport system permease protein</fullName>
    </submittedName>
</protein>
<keyword evidence="3 6" id="KW-0812">Transmembrane</keyword>
<evidence type="ECO:0000313" key="8">
    <source>
        <dbReference type="EMBL" id="MBB3037212.1"/>
    </source>
</evidence>
<reference evidence="8 9" key="1">
    <citation type="submission" date="2020-08" db="EMBL/GenBank/DDBJ databases">
        <title>Sequencing the genomes of 1000 actinobacteria strains.</title>
        <authorList>
            <person name="Klenk H.-P."/>
        </authorList>
    </citation>
    <scope>NUCLEOTIDE SEQUENCE [LARGE SCALE GENOMIC DNA]</scope>
    <source>
        <strain evidence="8 9">DSM 45258</strain>
    </source>
</reference>
<comment type="similarity">
    <text evidence="6">Belongs to the binding-protein-dependent transport system permease family.</text>
</comment>
<dbReference type="PANTHER" id="PTHR30177">
    <property type="entry name" value="GLYCINE BETAINE/L-PROLINE TRANSPORT SYSTEM PERMEASE PROTEIN PROW"/>
    <property type="match status" value="1"/>
</dbReference>
<dbReference type="Gene3D" id="1.10.3720.10">
    <property type="entry name" value="MetI-like"/>
    <property type="match status" value="1"/>
</dbReference>